<dbReference type="FunFam" id="3.60.130.20:FF:000003">
    <property type="entry name" value="Unplaced genomic scaffold supercont1.3, whole genome shotgun sequence"/>
    <property type="match status" value="1"/>
</dbReference>
<feature type="compositionally biased region" description="Polar residues" evidence="13">
    <location>
        <begin position="584"/>
        <end position="599"/>
    </location>
</feature>
<dbReference type="PANTHER" id="PTHR12117">
    <property type="entry name" value="HISTONE ACETYLTRANSFERASE COMPLEX"/>
    <property type="match status" value="1"/>
</dbReference>
<proteinExistence type="inferred from homology"/>
<feature type="compositionally biased region" description="Basic and acidic residues" evidence="13">
    <location>
        <begin position="565"/>
        <end position="574"/>
    </location>
</feature>
<evidence type="ECO:0000256" key="9">
    <source>
        <dbReference type="ARBA" id="ARBA00023242"/>
    </source>
</evidence>
<keyword evidence="8" id="KW-0408">Iron</keyword>
<dbReference type="PROSITE" id="PS51471">
    <property type="entry name" value="FE2OG_OXY"/>
    <property type="match status" value="1"/>
</dbReference>
<evidence type="ECO:0000256" key="11">
    <source>
        <dbReference type="ARBA" id="ARBA00051966"/>
    </source>
</evidence>
<dbReference type="InterPro" id="IPR051842">
    <property type="entry name" value="uS12_prolyl_hydroxylase"/>
</dbReference>
<dbReference type="Gene3D" id="2.60.120.620">
    <property type="entry name" value="q2cbj1_9rhob like domain"/>
    <property type="match status" value="1"/>
</dbReference>
<dbReference type="AlphaFoldDB" id="A0A9P5YAI8"/>
<evidence type="ECO:0000313" key="15">
    <source>
        <dbReference type="EMBL" id="KAF9464831.1"/>
    </source>
</evidence>
<dbReference type="GO" id="GO:0031543">
    <property type="term" value="F:peptidyl-proline dioxygenase activity"/>
    <property type="evidence" value="ECO:0007669"/>
    <property type="project" value="TreeGrafter"/>
</dbReference>
<accession>A0A9P5YAI8</accession>
<comment type="cofactor">
    <cofactor evidence="1">
        <name>L-ascorbate</name>
        <dbReference type="ChEBI" id="CHEBI:38290"/>
    </cofactor>
</comment>
<keyword evidence="9" id="KW-0539">Nucleus</keyword>
<feature type="compositionally biased region" description="Acidic residues" evidence="13">
    <location>
        <begin position="601"/>
        <end position="614"/>
    </location>
</feature>
<dbReference type="FunFam" id="2.60.120.620:FF:000014">
    <property type="entry name" value="Prolyl 3,4-dihydroxylase TPA1"/>
    <property type="match status" value="1"/>
</dbReference>
<evidence type="ECO:0000256" key="12">
    <source>
        <dbReference type="ARBA" id="ARBA00081607"/>
    </source>
</evidence>
<sequence>MARSHERSSTPDSPSASKKPKTSHIVGEPPASAIHNIGENKVHPVTQFASELFDHNTIAKLRNGYIANEPFKYAVVEKLFQDELLKRVKDECLSELSFTEKQTDIYKVNQTGDLASLNYLTSSQISLLPNLLTLRDALYSSTFRSFLQTVTGCGPLSGQKQDMSVNSFTKGCHLLNHDDVIGTRRVSYILYMPLPHYTLWQKDWGGGLELYPVQEGESGVPEPEAVPVKTIPPSWNQFILFEVQPGRSFHSVEEVVVGGEGEDGRERLSISGWFHAAQEGEEGYTPDVPVPEVKSSREQLTSTSTVFKLYPESQEHPHPDSPLSEEYMGFLSEFLNPVYLQPRTMETLSARFAEESSLELHSFLTNDIAESLEPRLRELDLKDGLGEDREGRIPPHSAGAEGAWSIKGPPHKWRYCALKPIQEGAPAAAVSPRAAHASSDAVMRTLQDELFPSAAFRAWMAIVSRLVPLSYSAEARRFRPGLDYTLATSDEKDVRLDVVLGLTPGVKDRRMDDLPEGQKLLAHSLGDLRGWQAAEWGGWECYMAPHNEEDDPAVYRQSSSKKPAFKRDASHDINEEIDGDASRASPNATNGTRKGSSPIQEDIDEDMEEDEDDSTLLTVQPGFNRLLLVLRDERVMRFVKYVSAAAEGSRWDVCGEFEVGMMAEDEDDP</sequence>
<evidence type="ECO:0000256" key="1">
    <source>
        <dbReference type="ARBA" id="ARBA00001961"/>
    </source>
</evidence>
<evidence type="ECO:0000256" key="6">
    <source>
        <dbReference type="ARBA" id="ARBA00022964"/>
    </source>
</evidence>
<dbReference type="SMART" id="SM00702">
    <property type="entry name" value="P4Hc"/>
    <property type="match status" value="1"/>
</dbReference>
<comment type="catalytic activity">
    <reaction evidence="11">
        <text>[ribosomal protein uS12]-(3S)-3-hydroxy-L-proline + 2-oxoglutarate + O2 = [ribosomal protein uS12]-(3S)-3,4-dihydroxy-L-proline + succinate + CO2</text>
        <dbReference type="Rhea" id="RHEA:54160"/>
        <dbReference type="Rhea" id="RHEA-COMP:13817"/>
        <dbReference type="Rhea" id="RHEA-COMP:13818"/>
        <dbReference type="ChEBI" id="CHEBI:15379"/>
        <dbReference type="ChEBI" id="CHEBI:16526"/>
        <dbReference type="ChEBI" id="CHEBI:16810"/>
        <dbReference type="ChEBI" id="CHEBI:30031"/>
        <dbReference type="ChEBI" id="CHEBI:85428"/>
        <dbReference type="ChEBI" id="CHEBI:138052"/>
    </reaction>
</comment>
<organism evidence="15 16">
    <name type="scientific">Collybia nuda</name>
    <dbReference type="NCBI Taxonomy" id="64659"/>
    <lineage>
        <taxon>Eukaryota</taxon>
        <taxon>Fungi</taxon>
        <taxon>Dikarya</taxon>
        <taxon>Basidiomycota</taxon>
        <taxon>Agaricomycotina</taxon>
        <taxon>Agaricomycetes</taxon>
        <taxon>Agaricomycetidae</taxon>
        <taxon>Agaricales</taxon>
        <taxon>Tricholomatineae</taxon>
        <taxon>Clitocybaceae</taxon>
        <taxon>Collybia</taxon>
    </lineage>
</organism>
<evidence type="ECO:0000259" key="14">
    <source>
        <dbReference type="PROSITE" id="PS51471"/>
    </source>
</evidence>
<feature type="domain" description="Fe2OG dioxygenase" evidence="14">
    <location>
        <begin position="159"/>
        <end position="276"/>
    </location>
</feature>
<keyword evidence="7" id="KW-0560">Oxidoreductase</keyword>
<name>A0A9P5YAI8_9AGAR</name>
<dbReference type="Gene3D" id="3.60.130.20">
    <property type="entry name" value="Oxoglutarate/iron-dependent oxygenase, C-terminal degradation domain"/>
    <property type="match status" value="1"/>
</dbReference>
<comment type="caution">
    <text evidence="15">The sequence shown here is derived from an EMBL/GenBank/DDBJ whole genome shotgun (WGS) entry which is preliminary data.</text>
</comment>
<evidence type="ECO:0000256" key="10">
    <source>
        <dbReference type="ARBA" id="ARBA00047444"/>
    </source>
</evidence>
<evidence type="ECO:0000256" key="13">
    <source>
        <dbReference type="SAM" id="MobiDB-lite"/>
    </source>
</evidence>
<dbReference type="InterPro" id="IPR043044">
    <property type="entry name" value="TPA1/Ofd1_C"/>
</dbReference>
<dbReference type="GO" id="GO:0009896">
    <property type="term" value="P:positive regulation of catabolic process"/>
    <property type="evidence" value="ECO:0007669"/>
    <property type="project" value="UniProtKB-ARBA"/>
</dbReference>
<dbReference type="EMBL" id="MU150251">
    <property type="protein sequence ID" value="KAF9464831.1"/>
    <property type="molecule type" value="Genomic_DNA"/>
</dbReference>
<dbReference type="GO" id="GO:0005506">
    <property type="term" value="F:iron ion binding"/>
    <property type="evidence" value="ECO:0007669"/>
    <property type="project" value="InterPro"/>
</dbReference>
<keyword evidence="16" id="KW-1185">Reference proteome</keyword>
<keyword evidence="5" id="KW-0847">Vitamin C</keyword>
<dbReference type="GO" id="GO:0005737">
    <property type="term" value="C:cytoplasm"/>
    <property type="evidence" value="ECO:0007669"/>
    <property type="project" value="TreeGrafter"/>
</dbReference>
<gene>
    <name evidence="15" type="ORF">BDZ94DRAFT_1190265</name>
</gene>
<evidence type="ECO:0000256" key="3">
    <source>
        <dbReference type="ARBA" id="ARBA00007443"/>
    </source>
</evidence>
<keyword evidence="6" id="KW-0223">Dioxygenase</keyword>
<dbReference type="InterPro" id="IPR019601">
    <property type="entry name" value="Oxoglutarate/Fe-dep_Oase_C"/>
</dbReference>
<evidence type="ECO:0000256" key="5">
    <source>
        <dbReference type="ARBA" id="ARBA00022896"/>
    </source>
</evidence>
<evidence type="ECO:0000256" key="7">
    <source>
        <dbReference type="ARBA" id="ARBA00023002"/>
    </source>
</evidence>
<feature type="region of interest" description="Disordered" evidence="13">
    <location>
        <begin position="1"/>
        <end position="35"/>
    </location>
</feature>
<comment type="similarity">
    <text evidence="3">Belongs to the TPA1 family.</text>
</comment>
<dbReference type="InterPro" id="IPR005123">
    <property type="entry name" value="Oxoglu/Fe-dep_dioxygenase_dom"/>
</dbReference>
<dbReference type="InterPro" id="IPR039558">
    <property type="entry name" value="TPA1/OFD1_N"/>
</dbReference>
<feature type="region of interest" description="Disordered" evidence="13">
    <location>
        <begin position="552"/>
        <end position="615"/>
    </location>
</feature>
<dbReference type="Pfam" id="PF10637">
    <property type="entry name" value="Ofd1_CTDD"/>
    <property type="match status" value="1"/>
</dbReference>
<dbReference type="InterPro" id="IPR006620">
    <property type="entry name" value="Pro_4_hyd_alph"/>
</dbReference>
<dbReference type="GO" id="GO:0010604">
    <property type="term" value="P:positive regulation of macromolecule metabolic process"/>
    <property type="evidence" value="ECO:0007669"/>
    <property type="project" value="UniProtKB-ARBA"/>
</dbReference>
<dbReference type="Pfam" id="PF13661">
    <property type="entry name" value="2OG-FeII_Oxy_4"/>
    <property type="match status" value="1"/>
</dbReference>
<dbReference type="PANTHER" id="PTHR12117:SF0">
    <property type="entry name" value="PROLYL 3-HYDROXYLASE OGFOD1"/>
    <property type="match status" value="1"/>
</dbReference>
<protein>
    <recommendedName>
        <fullName evidence="12">uS12 prolyl 3,4-dihydroxylase</fullName>
    </recommendedName>
</protein>
<comment type="subcellular location">
    <subcellularLocation>
        <location evidence="2">Nucleus</location>
    </subcellularLocation>
</comment>
<evidence type="ECO:0000256" key="4">
    <source>
        <dbReference type="ARBA" id="ARBA00022723"/>
    </source>
</evidence>
<evidence type="ECO:0000256" key="8">
    <source>
        <dbReference type="ARBA" id="ARBA00023004"/>
    </source>
</evidence>
<reference evidence="15" key="1">
    <citation type="submission" date="2020-11" db="EMBL/GenBank/DDBJ databases">
        <authorList>
            <consortium name="DOE Joint Genome Institute"/>
            <person name="Ahrendt S."/>
            <person name="Riley R."/>
            <person name="Andreopoulos W."/>
            <person name="Labutti K."/>
            <person name="Pangilinan J."/>
            <person name="Ruiz-Duenas F.J."/>
            <person name="Barrasa J.M."/>
            <person name="Sanchez-Garcia M."/>
            <person name="Camarero S."/>
            <person name="Miyauchi S."/>
            <person name="Serrano A."/>
            <person name="Linde D."/>
            <person name="Babiker R."/>
            <person name="Drula E."/>
            <person name="Ayuso-Fernandez I."/>
            <person name="Pacheco R."/>
            <person name="Padilla G."/>
            <person name="Ferreira P."/>
            <person name="Barriuso J."/>
            <person name="Kellner H."/>
            <person name="Castanera R."/>
            <person name="Alfaro M."/>
            <person name="Ramirez L."/>
            <person name="Pisabarro A.G."/>
            <person name="Kuo A."/>
            <person name="Tritt A."/>
            <person name="Lipzen A."/>
            <person name="He G."/>
            <person name="Yan M."/>
            <person name="Ng V."/>
            <person name="Cullen D."/>
            <person name="Martin F."/>
            <person name="Rosso M.-N."/>
            <person name="Henrissat B."/>
            <person name="Hibbett D."/>
            <person name="Martinez A.T."/>
            <person name="Grigoriev I.V."/>
        </authorList>
    </citation>
    <scope>NUCLEOTIDE SEQUENCE</scope>
    <source>
        <strain evidence="15">CBS 247.69</strain>
    </source>
</reference>
<evidence type="ECO:0000256" key="2">
    <source>
        <dbReference type="ARBA" id="ARBA00004123"/>
    </source>
</evidence>
<evidence type="ECO:0000313" key="16">
    <source>
        <dbReference type="Proteomes" id="UP000807353"/>
    </source>
</evidence>
<dbReference type="GO" id="GO:0005634">
    <property type="term" value="C:nucleus"/>
    <property type="evidence" value="ECO:0007669"/>
    <property type="project" value="UniProtKB-SubCell"/>
</dbReference>
<dbReference type="Proteomes" id="UP000807353">
    <property type="component" value="Unassembled WGS sequence"/>
</dbReference>
<dbReference type="GO" id="GO:0006449">
    <property type="term" value="P:regulation of translational termination"/>
    <property type="evidence" value="ECO:0007669"/>
    <property type="project" value="TreeGrafter"/>
</dbReference>
<comment type="catalytic activity">
    <reaction evidence="10">
        <text>[ribosomal protein uS12]-L-proline + 2-oxoglutarate + O2 = [ribosomal protein uS12]-(3S)-3-hydroxy-L-proline + succinate + CO2</text>
        <dbReference type="Rhea" id="RHEA:54156"/>
        <dbReference type="Rhea" id="RHEA-COMP:13816"/>
        <dbReference type="Rhea" id="RHEA-COMP:13818"/>
        <dbReference type="ChEBI" id="CHEBI:15379"/>
        <dbReference type="ChEBI" id="CHEBI:16526"/>
        <dbReference type="ChEBI" id="CHEBI:16810"/>
        <dbReference type="ChEBI" id="CHEBI:30031"/>
        <dbReference type="ChEBI" id="CHEBI:50342"/>
        <dbReference type="ChEBI" id="CHEBI:85428"/>
    </reaction>
</comment>
<dbReference type="OrthoDB" id="430522at2759"/>
<keyword evidence="4" id="KW-0479">Metal-binding</keyword>
<dbReference type="GO" id="GO:0031418">
    <property type="term" value="F:L-ascorbic acid binding"/>
    <property type="evidence" value="ECO:0007669"/>
    <property type="project" value="UniProtKB-KW"/>
</dbReference>